<feature type="domain" description="Rhodanese" evidence="1">
    <location>
        <begin position="32"/>
        <end position="122"/>
    </location>
</feature>
<protein>
    <recommendedName>
        <fullName evidence="1">Rhodanese domain-containing protein</fullName>
    </recommendedName>
</protein>
<proteinExistence type="predicted"/>
<keyword evidence="3" id="KW-1185">Reference proteome</keyword>
<reference evidence="2 3" key="1">
    <citation type="journal article" date="2019" name="Emerg. Microbes Infect.">
        <title>Comprehensive subspecies identification of 175 nontuberculous mycobacteria species based on 7547 genomic profiles.</title>
        <authorList>
            <person name="Matsumoto Y."/>
            <person name="Kinjo T."/>
            <person name="Motooka D."/>
            <person name="Nabeya D."/>
            <person name="Jung N."/>
            <person name="Uechi K."/>
            <person name="Horii T."/>
            <person name="Iida T."/>
            <person name="Fujita J."/>
            <person name="Nakamura S."/>
        </authorList>
    </citation>
    <scope>NUCLEOTIDE SEQUENCE [LARGE SCALE GENOMIC DNA]</scope>
    <source>
        <strain evidence="2 3">JCM 12272</strain>
    </source>
</reference>
<dbReference type="InterPro" id="IPR036873">
    <property type="entry name" value="Rhodanese-like_dom_sf"/>
</dbReference>
<dbReference type="Pfam" id="PF00581">
    <property type="entry name" value="Rhodanese"/>
    <property type="match status" value="1"/>
</dbReference>
<dbReference type="InterPro" id="IPR050229">
    <property type="entry name" value="GlpE_sulfurtransferase"/>
</dbReference>
<dbReference type="EMBL" id="AP022565">
    <property type="protein sequence ID" value="BBX30116.1"/>
    <property type="molecule type" value="Genomic_DNA"/>
</dbReference>
<accession>A0A6N4UYG9</accession>
<dbReference type="PROSITE" id="PS50206">
    <property type="entry name" value="RHODANESE_3"/>
    <property type="match status" value="1"/>
</dbReference>
<sequence length="123" mass="13982">MNSIFYRFVKWIPLGRVGEIHPEAVNGLIESDPSAIQLVDVRSQTEWRSGHLRGAVNIPITELASRIGDLDFDKEVLLVPICLSAHRSIPAVRIFEEHGYKDVRQLSGGMRNWNRSFRSKLVT</sequence>
<dbReference type="KEGG" id="malv:MALV_52410"/>
<dbReference type="InterPro" id="IPR001763">
    <property type="entry name" value="Rhodanese-like_dom"/>
</dbReference>
<dbReference type="PANTHER" id="PTHR43031:SF1">
    <property type="entry name" value="PYRIDINE NUCLEOTIDE-DISULPHIDE OXIDOREDUCTASE"/>
    <property type="match status" value="1"/>
</dbReference>
<name>A0A6N4UYG9_9MYCO</name>
<organism evidence="2 3">
    <name type="scientific">Mycolicibacterium alvei</name>
    <dbReference type="NCBI Taxonomy" id="67081"/>
    <lineage>
        <taxon>Bacteria</taxon>
        <taxon>Bacillati</taxon>
        <taxon>Actinomycetota</taxon>
        <taxon>Actinomycetes</taxon>
        <taxon>Mycobacteriales</taxon>
        <taxon>Mycobacteriaceae</taxon>
        <taxon>Mycolicibacterium</taxon>
    </lineage>
</organism>
<evidence type="ECO:0000313" key="2">
    <source>
        <dbReference type="EMBL" id="BBX30116.1"/>
    </source>
</evidence>
<evidence type="ECO:0000313" key="3">
    <source>
        <dbReference type="Proteomes" id="UP000466906"/>
    </source>
</evidence>
<dbReference type="AlphaFoldDB" id="A0A6N4UYG9"/>
<dbReference type="SMART" id="SM00450">
    <property type="entry name" value="RHOD"/>
    <property type="match status" value="1"/>
</dbReference>
<dbReference type="SUPFAM" id="SSF52821">
    <property type="entry name" value="Rhodanese/Cell cycle control phosphatase"/>
    <property type="match status" value="1"/>
</dbReference>
<evidence type="ECO:0000259" key="1">
    <source>
        <dbReference type="PROSITE" id="PS50206"/>
    </source>
</evidence>
<gene>
    <name evidence="2" type="ORF">MALV_52410</name>
</gene>
<dbReference type="PANTHER" id="PTHR43031">
    <property type="entry name" value="FAD-DEPENDENT OXIDOREDUCTASE"/>
    <property type="match status" value="1"/>
</dbReference>
<dbReference type="RefSeq" id="WP_163669009.1">
    <property type="nucleotide sequence ID" value="NZ_AP022565.1"/>
</dbReference>
<dbReference type="Proteomes" id="UP000466906">
    <property type="component" value="Chromosome"/>
</dbReference>
<dbReference type="CDD" id="cd00158">
    <property type="entry name" value="RHOD"/>
    <property type="match status" value="1"/>
</dbReference>
<dbReference type="Gene3D" id="3.40.250.10">
    <property type="entry name" value="Rhodanese-like domain"/>
    <property type="match status" value="1"/>
</dbReference>